<dbReference type="EMBL" id="CM000579">
    <property type="protein sequence ID" value="EWG44938.1"/>
    <property type="molecule type" value="Genomic_DNA"/>
</dbReference>
<dbReference type="AlphaFoldDB" id="W7M021"/>
<dbReference type="RefSeq" id="XP_018751129.1">
    <property type="nucleotide sequence ID" value="XM_018904951.1"/>
</dbReference>
<name>W7M021_GIBM7</name>
<evidence type="ECO:0000313" key="2">
    <source>
        <dbReference type="Proteomes" id="UP000009096"/>
    </source>
</evidence>
<dbReference type="EMBL" id="DS022248">
    <property type="protein sequence ID" value="EWG44938.1"/>
    <property type="molecule type" value="Genomic_DNA"/>
</dbReference>
<dbReference type="Proteomes" id="UP000009096">
    <property type="component" value="Chromosome 2"/>
</dbReference>
<organism evidence="1 2">
    <name type="scientific">Gibberella moniliformis (strain M3125 / FGSC 7600)</name>
    <name type="common">Maize ear and stalk rot fungus</name>
    <name type="synonym">Fusarium verticillioides</name>
    <dbReference type="NCBI Taxonomy" id="334819"/>
    <lineage>
        <taxon>Eukaryota</taxon>
        <taxon>Fungi</taxon>
        <taxon>Dikarya</taxon>
        <taxon>Ascomycota</taxon>
        <taxon>Pezizomycotina</taxon>
        <taxon>Sordariomycetes</taxon>
        <taxon>Hypocreomycetidae</taxon>
        <taxon>Hypocreales</taxon>
        <taxon>Nectriaceae</taxon>
        <taxon>Fusarium</taxon>
        <taxon>Fusarium fujikuroi species complex</taxon>
    </lineage>
</organism>
<reference evidence="1 2" key="1">
    <citation type="journal article" date="2010" name="Nature">
        <title>Comparative genomics reveals mobile pathogenicity chromosomes in Fusarium.</title>
        <authorList>
            <person name="Ma L.J."/>
            <person name="van der Does H.C."/>
            <person name="Borkovich K.A."/>
            <person name="Coleman J.J."/>
            <person name="Daboussi M.J."/>
            <person name="Di Pietro A."/>
            <person name="Dufresne M."/>
            <person name="Freitag M."/>
            <person name="Grabherr M."/>
            <person name="Henrissat B."/>
            <person name="Houterman P.M."/>
            <person name="Kang S."/>
            <person name="Shim W.B."/>
            <person name="Woloshuk C."/>
            <person name="Xie X."/>
            <person name="Xu J.R."/>
            <person name="Antoniw J."/>
            <person name="Baker S.E."/>
            <person name="Bluhm B.H."/>
            <person name="Breakspear A."/>
            <person name="Brown D.W."/>
            <person name="Butchko R.A."/>
            <person name="Chapman S."/>
            <person name="Coulson R."/>
            <person name="Coutinho P.M."/>
            <person name="Danchin E.G."/>
            <person name="Diener A."/>
            <person name="Gale L.R."/>
            <person name="Gardiner D.M."/>
            <person name="Goff S."/>
            <person name="Hammond-Kosack K.E."/>
            <person name="Hilburn K."/>
            <person name="Hua-Van A."/>
            <person name="Jonkers W."/>
            <person name="Kazan K."/>
            <person name="Kodira C.D."/>
            <person name="Koehrsen M."/>
            <person name="Kumar L."/>
            <person name="Lee Y.H."/>
            <person name="Li L."/>
            <person name="Manners J.M."/>
            <person name="Miranda-Saavedra D."/>
            <person name="Mukherjee M."/>
            <person name="Park G."/>
            <person name="Park J."/>
            <person name="Park S.Y."/>
            <person name="Proctor R.H."/>
            <person name="Regev A."/>
            <person name="Ruiz-Roldan M.C."/>
            <person name="Sain D."/>
            <person name="Sakthikumar S."/>
            <person name="Sykes S."/>
            <person name="Schwartz D.C."/>
            <person name="Turgeon B.G."/>
            <person name="Wapinski I."/>
            <person name="Yoder O."/>
            <person name="Young S."/>
            <person name="Zeng Q."/>
            <person name="Zhou S."/>
            <person name="Galagan J."/>
            <person name="Cuomo C.A."/>
            <person name="Kistler H.C."/>
            <person name="Rep M."/>
        </authorList>
    </citation>
    <scope>NUCLEOTIDE SEQUENCE [LARGE SCALE GENOMIC DNA]</scope>
    <source>
        <strain evidence="2">M3125 / FGSC 7600</strain>
    </source>
</reference>
<dbReference type="GeneID" id="30072635"/>
<dbReference type="VEuPathDB" id="FungiDB:FVEG_15759"/>
<protein>
    <submittedName>
        <fullName evidence="1">Uncharacterized protein</fullName>
    </submittedName>
</protein>
<accession>W7M021</accession>
<proteinExistence type="predicted"/>
<sequence>MGLAICYISLHPLSSSLPRIRFTHSSIPHIRGIWINSSNKWHHYRVVFTIPLRQPYIQKVIVRNYSIRKAMNISLDPLAWASSATPDTNPRQLEIPVGVDRPNISFGK</sequence>
<dbReference type="KEGG" id="fvr:FVEG_15759"/>
<gene>
    <name evidence="1" type="ORF">FVEG_15759</name>
</gene>
<keyword evidence="2" id="KW-1185">Reference proteome</keyword>
<evidence type="ECO:0000313" key="1">
    <source>
        <dbReference type="EMBL" id="EWG44938.1"/>
    </source>
</evidence>